<dbReference type="OrthoDB" id="1828825at2"/>
<keyword evidence="2" id="KW-1185">Reference proteome</keyword>
<gene>
    <name evidence="1" type="ORF">SAMN05216551_102210</name>
</gene>
<dbReference type="CDD" id="cd01830">
    <property type="entry name" value="XynE_like"/>
    <property type="match status" value="1"/>
</dbReference>
<name>A0A1H2PKS3_9BURK</name>
<dbReference type="AlphaFoldDB" id="A0A1H2PKS3"/>
<dbReference type="GO" id="GO:0016788">
    <property type="term" value="F:hydrolase activity, acting on ester bonds"/>
    <property type="evidence" value="ECO:0007669"/>
    <property type="project" value="InterPro"/>
</dbReference>
<protein>
    <submittedName>
        <fullName evidence="1">Lysophospholipase L1</fullName>
    </submittedName>
</protein>
<proteinExistence type="predicted"/>
<dbReference type="InterPro" id="IPR053140">
    <property type="entry name" value="GDSL_Rv0518-like"/>
</dbReference>
<organism evidence="1 2">
    <name type="scientific">Chitinasiproducens palmae</name>
    <dbReference type="NCBI Taxonomy" id="1770053"/>
    <lineage>
        <taxon>Bacteria</taxon>
        <taxon>Pseudomonadati</taxon>
        <taxon>Pseudomonadota</taxon>
        <taxon>Betaproteobacteria</taxon>
        <taxon>Burkholderiales</taxon>
        <taxon>Burkholderiaceae</taxon>
        <taxon>Chitinasiproducens</taxon>
    </lineage>
</organism>
<evidence type="ECO:0000313" key="2">
    <source>
        <dbReference type="Proteomes" id="UP000243719"/>
    </source>
</evidence>
<dbReference type="InterPro" id="IPR001087">
    <property type="entry name" value="GDSL"/>
</dbReference>
<reference evidence="2" key="1">
    <citation type="submission" date="2016-09" db="EMBL/GenBank/DDBJ databases">
        <authorList>
            <person name="Varghese N."/>
            <person name="Submissions S."/>
        </authorList>
    </citation>
    <scope>NUCLEOTIDE SEQUENCE [LARGE SCALE GENOMIC DNA]</scope>
    <source>
        <strain evidence="2">JS23</strain>
    </source>
</reference>
<dbReference type="PANTHER" id="PTHR43784:SF2">
    <property type="entry name" value="GDSL-LIKE LIPASE_ACYLHYDROLASE, PUTATIVE (AFU_ORTHOLOGUE AFUA_2G00820)-RELATED"/>
    <property type="match status" value="1"/>
</dbReference>
<dbReference type="Gene3D" id="3.40.50.1110">
    <property type="entry name" value="SGNH hydrolase"/>
    <property type="match status" value="1"/>
</dbReference>
<dbReference type="Pfam" id="PF00657">
    <property type="entry name" value="Lipase_GDSL"/>
    <property type="match status" value="1"/>
</dbReference>
<dbReference type="Proteomes" id="UP000243719">
    <property type="component" value="Unassembled WGS sequence"/>
</dbReference>
<dbReference type="PANTHER" id="PTHR43784">
    <property type="entry name" value="GDSL-LIKE LIPASE/ACYLHYDROLASE, PUTATIVE (AFU_ORTHOLOGUE AFUA_2G00820)-RELATED"/>
    <property type="match status" value="1"/>
</dbReference>
<dbReference type="InterPro" id="IPR036514">
    <property type="entry name" value="SGNH_hydro_sf"/>
</dbReference>
<dbReference type="STRING" id="1770053.SAMN05216551_102210"/>
<evidence type="ECO:0000313" key="1">
    <source>
        <dbReference type="EMBL" id="SDV47034.1"/>
    </source>
</evidence>
<sequence>MLLGLPLSAAVAATPSSSVEQSAAPSAALSATSSASWVVSWQASPQRVWESGFLFPTNLPATIQGQTIRQIARLSVGGHRARIVLSNAFGREPVFVGKTTLARVAPDGAALSDPPRQVTFGGKEAVLIPPGASWLSDAVEVPLRSLTQVAVSLYLPRPTHVETFHWDGRQTAWIAPGDQAAAISLTPANGPLLATTARPLLAGIQVDSDRPAQAVVVLGDSITDGATASVDRDTRWPDFLARRLCARGVAVANAGISGARLLSDGMGTNALARLDRDVLAQPGVRSVIVMLGINDIAWPGTAFARQARTPTLDELSDGYRQLVARSHARGVRVVAATLTPFAGALPGTPLEDYFNDHKDALRERVNDWIRHSGVFDAVVDFDAVLRDVDHPTRLAPAYDSGDHLHPGNEGNKAMADAVDLDMLLPTIGNDRAAASCPILSGR</sequence>
<dbReference type="SUPFAM" id="SSF52266">
    <property type="entry name" value="SGNH hydrolase"/>
    <property type="match status" value="1"/>
</dbReference>
<dbReference type="EMBL" id="FNLO01000002">
    <property type="protein sequence ID" value="SDV47034.1"/>
    <property type="molecule type" value="Genomic_DNA"/>
</dbReference>
<accession>A0A1H2PKS3</accession>